<proteinExistence type="predicted"/>
<dbReference type="KEGG" id="aon:DEH84_16075"/>
<protein>
    <recommendedName>
        <fullName evidence="3">Hemerythrin-like domain-containing protein</fullName>
    </recommendedName>
</protein>
<reference evidence="1 2" key="1">
    <citation type="submission" date="2018-05" db="EMBL/GenBank/DDBJ databases">
        <title>complete genome sequence of Aquabacterium olei NBRC 110486.</title>
        <authorList>
            <person name="Tang B."/>
            <person name="Chang J."/>
            <person name="Zhang L."/>
            <person name="Yang H."/>
        </authorList>
    </citation>
    <scope>NUCLEOTIDE SEQUENCE [LARGE SCALE GENOMIC DNA]</scope>
    <source>
        <strain evidence="1 2">NBRC 110486</strain>
    </source>
</reference>
<dbReference type="RefSeq" id="WP_109037774.1">
    <property type="nucleotide sequence ID" value="NZ_CP029210.1"/>
</dbReference>
<evidence type="ECO:0000313" key="1">
    <source>
        <dbReference type="EMBL" id="AWI54764.1"/>
    </source>
</evidence>
<dbReference type="EMBL" id="CP029210">
    <property type="protein sequence ID" value="AWI54764.1"/>
    <property type="molecule type" value="Genomic_DNA"/>
</dbReference>
<dbReference type="Proteomes" id="UP000244892">
    <property type="component" value="Chromosome"/>
</dbReference>
<name>A0A2U8FWG1_9BURK</name>
<evidence type="ECO:0008006" key="3">
    <source>
        <dbReference type="Google" id="ProtNLM"/>
    </source>
</evidence>
<evidence type="ECO:0000313" key="2">
    <source>
        <dbReference type="Proteomes" id="UP000244892"/>
    </source>
</evidence>
<accession>A0A2U8FWG1</accession>
<dbReference type="Gene3D" id="1.20.120.520">
    <property type="entry name" value="nmb1532 protein domain like"/>
    <property type="match status" value="1"/>
</dbReference>
<gene>
    <name evidence="1" type="ORF">DEH84_16075</name>
</gene>
<organism evidence="1 2">
    <name type="scientific">Aquabacterium olei</name>
    <dbReference type="NCBI Taxonomy" id="1296669"/>
    <lineage>
        <taxon>Bacteria</taxon>
        <taxon>Pseudomonadati</taxon>
        <taxon>Pseudomonadota</taxon>
        <taxon>Betaproteobacteria</taxon>
        <taxon>Burkholderiales</taxon>
        <taxon>Aquabacterium</taxon>
    </lineage>
</organism>
<keyword evidence="2" id="KW-1185">Reference proteome</keyword>
<dbReference type="AlphaFoldDB" id="A0A2U8FWG1"/>
<dbReference type="OrthoDB" id="5654170at2"/>
<sequence length="244" mass="26948">MPHHPHAEAQATPRLDLYAPIHKALRAWMFDTVMRVGRTDGLDAEGLQQTLSRVASLLAVCESHIHHEQVFLHPLLEQGRHNAAQAADQAHAGHARDIARLRSLVSQVRESSPAERDPMLMTLYRALSVFVAENLTHMHWEETVHNETLWACYTDAQLMQAHDALVQSITPQEMAETLRHMLPALAPCERLGMLSDMRAKMPPGAFEGILALAHEVLSVHDAAAVLQGLGLPLHLPAVRAPAHG</sequence>